<reference evidence="2 3" key="1">
    <citation type="journal article" date="2019" name="Nat. Ecol. Evol.">
        <title>Megaphylogeny resolves global patterns of mushroom evolution.</title>
        <authorList>
            <person name="Varga T."/>
            <person name="Krizsan K."/>
            <person name="Foldi C."/>
            <person name="Dima B."/>
            <person name="Sanchez-Garcia M."/>
            <person name="Sanchez-Ramirez S."/>
            <person name="Szollosi G.J."/>
            <person name="Szarkandi J.G."/>
            <person name="Papp V."/>
            <person name="Albert L."/>
            <person name="Andreopoulos W."/>
            <person name="Angelini C."/>
            <person name="Antonin V."/>
            <person name="Barry K.W."/>
            <person name="Bougher N.L."/>
            <person name="Buchanan P."/>
            <person name="Buyck B."/>
            <person name="Bense V."/>
            <person name="Catcheside P."/>
            <person name="Chovatia M."/>
            <person name="Cooper J."/>
            <person name="Damon W."/>
            <person name="Desjardin D."/>
            <person name="Finy P."/>
            <person name="Geml J."/>
            <person name="Haridas S."/>
            <person name="Hughes K."/>
            <person name="Justo A."/>
            <person name="Karasinski D."/>
            <person name="Kautmanova I."/>
            <person name="Kiss B."/>
            <person name="Kocsube S."/>
            <person name="Kotiranta H."/>
            <person name="LaButti K.M."/>
            <person name="Lechner B.E."/>
            <person name="Liimatainen K."/>
            <person name="Lipzen A."/>
            <person name="Lukacs Z."/>
            <person name="Mihaltcheva S."/>
            <person name="Morgado L.N."/>
            <person name="Niskanen T."/>
            <person name="Noordeloos M.E."/>
            <person name="Ohm R.A."/>
            <person name="Ortiz-Santana B."/>
            <person name="Ovrebo C."/>
            <person name="Racz N."/>
            <person name="Riley R."/>
            <person name="Savchenko A."/>
            <person name="Shiryaev A."/>
            <person name="Soop K."/>
            <person name="Spirin V."/>
            <person name="Szebenyi C."/>
            <person name="Tomsovsky M."/>
            <person name="Tulloss R.E."/>
            <person name="Uehling J."/>
            <person name="Grigoriev I.V."/>
            <person name="Vagvolgyi C."/>
            <person name="Papp T."/>
            <person name="Martin F.M."/>
            <person name="Miettinen O."/>
            <person name="Hibbett D.S."/>
            <person name="Nagy L.G."/>
        </authorList>
    </citation>
    <scope>NUCLEOTIDE SEQUENCE [LARGE SCALE GENOMIC DNA]</scope>
    <source>
        <strain evidence="2 3">CBS 309.79</strain>
    </source>
</reference>
<feature type="region of interest" description="Disordered" evidence="1">
    <location>
        <begin position="92"/>
        <end position="147"/>
    </location>
</feature>
<dbReference type="AlphaFoldDB" id="A0A5C3QQ69"/>
<feature type="compositionally biased region" description="Polar residues" evidence="1">
    <location>
        <begin position="119"/>
        <end position="129"/>
    </location>
</feature>
<accession>A0A5C3QQ69</accession>
<protein>
    <submittedName>
        <fullName evidence="2">Uncharacterized protein</fullName>
    </submittedName>
</protein>
<feature type="compositionally biased region" description="Basic and acidic residues" evidence="1">
    <location>
        <begin position="324"/>
        <end position="336"/>
    </location>
</feature>
<gene>
    <name evidence="2" type="ORF">BDV98DRAFT_563600</name>
</gene>
<evidence type="ECO:0000313" key="3">
    <source>
        <dbReference type="Proteomes" id="UP000305067"/>
    </source>
</evidence>
<proteinExistence type="predicted"/>
<feature type="region of interest" description="Disordered" evidence="1">
    <location>
        <begin position="308"/>
        <end position="386"/>
    </location>
</feature>
<feature type="compositionally biased region" description="Pro residues" evidence="1">
    <location>
        <begin position="133"/>
        <end position="146"/>
    </location>
</feature>
<feature type="compositionally biased region" description="Low complexity" evidence="1">
    <location>
        <begin position="164"/>
        <end position="186"/>
    </location>
</feature>
<evidence type="ECO:0000313" key="2">
    <source>
        <dbReference type="EMBL" id="TFL04133.1"/>
    </source>
</evidence>
<feature type="compositionally biased region" description="Basic and acidic residues" evidence="1">
    <location>
        <begin position="343"/>
        <end position="354"/>
    </location>
</feature>
<organism evidence="2 3">
    <name type="scientific">Pterulicium gracile</name>
    <dbReference type="NCBI Taxonomy" id="1884261"/>
    <lineage>
        <taxon>Eukaryota</taxon>
        <taxon>Fungi</taxon>
        <taxon>Dikarya</taxon>
        <taxon>Basidiomycota</taxon>
        <taxon>Agaricomycotina</taxon>
        <taxon>Agaricomycetes</taxon>
        <taxon>Agaricomycetidae</taxon>
        <taxon>Agaricales</taxon>
        <taxon>Pleurotineae</taxon>
        <taxon>Pterulaceae</taxon>
        <taxon>Pterulicium</taxon>
    </lineage>
</organism>
<name>A0A5C3QQ69_9AGAR</name>
<dbReference type="Proteomes" id="UP000305067">
    <property type="component" value="Unassembled WGS sequence"/>
</dbReference>
<evidence type="ECO:0000256" key="1">
    <source>
        <dbReference type="SAM" id="MobiDB-lite"/>
    </source>
</evidence>
<dbReference type="EMBL" id="ML178819">
    <property type="protein sequence ID" value="TFL04133.1"/>
    <property type="molecule type" value="Genomic_DNA"/>
</dbReference>
<keyword evidence="3" id="KW-1185">Reference proteome</keyword>
<feature type="region of interest" description="Disordered" evidence="1">
    <location>
        <begin position="1"/>
        <end position="26"/>
    </location>
</feature>
<feature type="compositionally biased region" description="Pro residues" evidence="1">
    <location>
        <begin position="242"/>
        <end position="251"/>
    </location>
</feature>
<feature type="region of interest" description="Disordered" evidence="1">
    <location>
        <begin position="161"/>
        <end position="257"/>
    </location>
</feature>
<sequence>MASLTTMQPRCHRSRSSDAIRPLPPLPCNLTQVPLRLLPMGPSQTAPNTATLFPSMTQLPPRPSTIGRSQTTPYTASFPYSPTPSRALPVVRKPTTPHAASPVPHALPNLPSRLPPIGRSQTNPNTATLPRTPVSPRPLPSTPMLPPISLTTFSAELPYLPRASSSTSSSRSTSPTCSSSSSSHSPPDSPCSPLVITPPVNAEHVLLSPRLPSPNPPRRLPAGASRPLRLQTDFSRMNSPSEPSPMTPAPSPTTTRRKRIARLKRTFGEEVPECMLTTITPVPSRSRVQSLRKEPSFRASPTNLVLISPIDSDASGTEDDTDWVDVHDSPPTERHPPRVSSLKTDKTPPARPPEKPTPQPNARKRVSKPPFSGTSITASEGASRFLTRWTPTSARLTAKRRSAKWTQIKGGQEVESGYAEVIQALREL</sequence>
<dbReference type="STRING" id="1884261.A0A5C3QQ69"/>